<keyword evidence="8" id="KW-1185">Reference proteome</keyword>
<comment type="similarity">
    <text evidence="4 5">Belongs to the glutamine synthetase family.</text>
</comment>
<organism evidence="7 8">
    <name type="scientific">Defluviimonas salinarum</name>
    <dbReference type="NCBI Taxonomy" id="2992147"/>
    <lineage>
        <taxon>Bacteria</taxon>
        <taxon>Pseudomonadati</taxon>
        <taxon>Pseudomonadota</taxon>
        <taxon>Alphaproteobacteria</taxon>
        <taxon>Rhodobacterales</taxon>
        <taxon>Paracoccaceae</taxon>
        <taxon>Albidovulum</taxon>
    </lineage>
</organism>
<dbReference type="InterPro" id="IPR036651">
    <property type="entry name" value="Gln_synt_N_sf"/>
</dbReference>
<dbReference type="Pfam" id="PF00120">
    <property type="entry name" value="Gln-synt_C"/>
    <property type="match status" value="1"/>
</dbReference>
<evidence type="ECO:0000256" key="3">
    <source>
        <dbReference type="ARBA" id="ARBA00022842"/>
    </source>
</evidence>
<evidence type="ECO:0000256" key="4">
    <source>
        <dbReference type="PROSITE-ProRule" id="PRU01331"/>
    </source>
</evidence>
<dbReference type="InterPro" id="IPR027303">
    <property type="entry name" value="Gln_synth_gly_rich_site"/>
</dbReference>
<accession>A0ABT3J2N3</accession>
<reference evidence="7 8" key="1">
    <citation type="submission" date="2022-10" db="EMBL/GenBank/DDBJ databases">
        <title>Defluviimonas sp. CAU 1641 isolated from mud.</title>
        <authorList>
            <person name="Kim W."/>
        </authorList>
    </citation>
    <scope>NUCLEOTIDE SEQUENCE [LARGE SCALE GENOMIC DNA]</scope>
    <source>
        <strain evidence="7 8">CAU 1641</strain>
    </source>
</reference>
<evidence type="ECO:0000256" key="5">
    <source>
        <dbReference type="RuleBase" id="RU000384"/>
    </source>
</evidence>
<dbReference type="SUPFAM" id="SSF55931">
    <property type="entry name" value="Glutamine synthetase/guanido kinase"/>
    <property type="match status" value="1"/>
</dbReference>
<evidence type="ECO:0000313" key="7">
    <source>
        <dbReference type="EMBL" id="MCW3781926.1"/>
    </source>
</evidence>
<comment type="caution">
    <text evidence="7">The sequence shown here is derived from an EMBL/GenBank/DDBJ whole genome shotgun (WGS) entry which is preliminary data.</text>
</comment>
<dbReference type="SMART" id="SM01230">
    <property type="entry name" value="Gln-synt_C"/>
    <property type="match status" value="1"/>
</dbReference>
<evidence type="ECO:0000256" key="2">
    <source>
        <dbReference type="ARBA" id="ARBA00022598"/>
    </source>
</evidence>
<dbReference type="InterPro" id="IPR008146">
    <property type="entry name" value="Gln_synth_cat_dom"/>
</dbReference>
<protein>
    <submittedName>
        <fullName evidence="7">Glutamine synthetase family protein</fullName>
    </submittedName>
</protein>
<name>A0ABT3J2N3_9RHOB</name>
<dbReference type="Gene3D" id="3.30.590.10">
    <property type="entry name" value="Glutamine synthetase/guanido kinase, catalytic domain"/>
    <property type="match status" value="1"/>
</dbReference>
<dbReference type="PANTHER" id="PTHR43785">
    <property type="entry name" value="GAMMA-GLUTAMYLPUTRESCINE SYNTHETASE"/>
    <property type="match status" value="1"/>
</dbReference>
<dbReference type="Gene3D" id="3.10.20.70">
    <property type="entry name" value="Glutamine synthetase, N-terminal domain"/>
    <property type="match status" value="1"/>
</dbReference>
<dbReference type="PANTHER" id="PTHR43785:SF3">
    <property type="entry name" value="GS CATALYTIC DOMAIN-CONTAINING PROTEIN"/>
    <property type="match status" value="1"/>
</dbReference>
<dbReference type="RefSeq" id="WP_264771856.1">
    <property type="nucleotide sequence ID" value="NZ_JAPDOG010000007.1"/>
</dbReference>
<dbReference type="InterPro" id="IPR014746">
    <property type="entry name" value="Gln_synth/guanido_kin_cat_dom"/>
</dbReference>
<evidence type="ECO:0000256" key="1">
    <source>
        <dbReference type="ARBA" id="ARBA00001946"/>
    </source>
</evidence>
<evidence type="ECO:0000313" key="8">
    <source>
        <dbReference type="Proteomes" id="UP001207582"/>
    </source>
</evidence>
<evidence type="ECO:0000259" key="6">
    <source>
        <dbReference type="PROSITE" id="PS51987"/>
    </source>
</evidence>
<comment type="cofactor">
    <cofactor evidence="1">
        <name>Mg(2+)</name>
        <dbReference type="ChEBI" id="CHEBI:18420"/>
    </cofactor>
</comment>
<proteinExistence type="inferred from homology"/>
<feature type="domain" description="GS catalytic" evidence="6">
    <location>
        <begin position="118"/>
        <end position="452"/>
    </location>
</feature>
<dbReference type="EMBL" id="JAPDOG010000007">
    <property type="protein sequence ID" value="MCW3781926.1"/>
    <property type="molecule type" value="Genomic_DNA"/>
</dbReference>
<keyword evidence="2" id="KW-0436">Ligase</keyword>
<dbReference type="PROSITE" id="PS00181">
    <property type="entry name" value="GLNA_ATP"/>
    <property type="match status" value="1"/>
</dbReference>
<gene>
    <name evidence="7" type="ORF">OM960_09995</name>
</gene>
<dbReference type="SUPFAM" id="SSF54368">
    <property type="entry name" value="Glutamine synthetase, N-terminal domain"/>
    <property type="match status" value="1"/>
</dbReference>
<dbReference type="Proteomes" id="UP001207582">
    <property type="component" value="Unassembled WGS sequence"/>
</dbReference>
<dbReference type="PROSITE" id="PS51987">
    <property type="entry name" value="GS_CATALYTIC"/>
    <property type="match status" value="1"/>
</dbReference>
<keyword evidence="3" id="KW-0460">Magnesium</keyword>
<sequence>MSDWTQKLPEAAQEYIAGRRLDEVECLVSDLAGVAKGKAMPASKFGKQKYFHLPNSIFAQTITGDYADMPDESEFTEPDMILTPDFSTATAVPWTADITIQVIHDVNDQQGNPVPMAPRNVLKRVVKLFNDQGWKPIVAPEMEFFLVARNVDPNMPVIPPMGRSGRRAAAKQAYSMSAVDEYGKVIDDIYDFAEAQGFEIDGIVQEGGAGQVELNLSHGDPIDLADEVFFFKRLLREAALRHDCFATFMAKPIEGEPGSAMHIHSSVVDLKTGKSIFSDAKGGETEAFLHFIAGMQNYLPAVVALMAPYVNSYRRYVPDFAAPINLEWGRDNRTTGLRVPISEPAARRIENRLPGMDCNPYLGIAATLVCGYLGLTEKKLPRPEVTGNAYIDSDELPTNLGDALDLFSDCAPLREVLTPEFCDIYEAVKRNEYKEFLQVISPWEREYLLLNV</sequence>